<sequence>MSNSQPQAGQGSPFDFFTPELSPPEDHTQSKPNFDNAYICANISELCYLSSVNAKHMNIGYEEAVRSTLYSWGCSYEDVQKTIFIDSQDIEDIPDDRENIDDNKKKYIADTQGLIIFHKNTVIIGFRGSEKKVGDWAINLKIHSRILDYTDRQDGRENLLSVISSKEQRVHRGFLRAFKALLVNQDYHDWVMKQLGAAENVWLTGHSLGGAIAILAANYLLEQVEPKINVSGVYTFGAPRVGNSHYRDHINDKFKSQYWRFMNDNDPVPDIPFPELIYRYSREGCMLRLNNINGNYDILRRINQEGKRIRLGRYNGKPNSVNDHNLGGAGSYCERLFSLASQAQPMTFKHLKEKGNKRQIKGITPEISVFQTIDSLLKQGVSDETIAQALKVDLKIVKKARNSDFPYSD</sequence>
<dbReference type="Pfam" id="PF01764">
    <property type="entry name" value="Lipase_3"/>
    <property type="match status" value="1"/>
</dbReference>
<reference evidence="3 4" key="2">
    <citation type="submission" date="2013-09" db="EMBL/GenBank/DDBJ databases">
        <title>Whole genome comparison of six Crocosphaera watsonii strains with differing phenotypes.</title>
        <authorList>
            <person name="Bench S.R."/>
            <person name="Heller P."/>
            <person name="Frank I."/>
            <person name="Arciniega M."/>
            <person name="Shilova I.N."/>
            <person name="Zehr J.P."/>
        </authorList>
    </citation>
    <scope>NUCLEOTIDE SEQUENCE [LARGE SCALE GENOMIC DNA]</scope>
    <source>
        <strain evidence="3 4">WH 8502</strain>
    </source>
</reference>
<feature type="domain" description="Fungal lipase-type" evidence="2">
    <location>
        <begin position="124"/>
        <end position="274"/>
    </location>
</feature>
<accession>T2IHD7</accession>
<name>T2IHD7_CROWT</name>
<dbReference type="PANTHER" id="PTHR45856:SF11">
    <property type="entry name" value="FUNGAL LIPASE-LIKE DOMAIN-CONTAINING PROTEIN"/>
    <property type="match status" value="1"/>
</dbReference>
<feature type="compositionally biased region" description="Polar residues" evidence="1">
    <location>
        <begin position="1"/>
        <end position="10"/>
    </location>
</feature>
<comment type="caution">
    <text evidence="3">The sequence shown here is derived from an EMBL/GenBank/DDBJ whole genome shotgun (WGS) entry which is preliminary data.</text>
</comment>
<dbReference type="Gene3D" id="3.40.50.1820">
    <property type="entry name" value="alpha/beta hydrolase"/>
    <property type="match status" value="1"/>
</dbReference>
<dbReference type="AlphaFoldDB" id="T2IHD7"/>
<feature type="region of interest" description="Disordered" evidence="1">
    <location>
        <begin position="1"/>
        <end position="29"/>
    </location>
</feature>
<proteinExistence type="predicted"/>
<evidence type="ECO:0000313" key="4">
    <source>
        <dbReference type="Proteomes" id="UP000018348"/>
    </source>
</evidence>
<dbReference type="InterPro" id="IPR051218">
    <property type="entry name" value="Sec_MonoDiacylglyc_Lipase"/>
</dbReference>
<evidence type="ECO:0000259" key="2">
    <source>
        <dbReference type="Pfam" id="PF01764"/>
    </source>
</evidence>
<evidence type="ECO:0000256" key="1">
    <source>
        <dbReference type="SAM" id="MobiDB-lite"/>
    </source>
</evidence>
<dbReference type="PANTHER" id="PTHR45856">
    <property type="entry name" value="ALPHA/BETA-HYDROLASES SUPERFAMILY PROTEIN"/>
    <property type="match status" value="1"/>
</dbReference>
<protein>
    <submittedName>
        <fullName evidence="3">Lipase, class 3</fullName>
    </submittedName>
</protein>
<dbReference type="CDD" id="cd00519">
    <property type="entry name" value="Lipase_3"/>
    <property type="match status" value="1"/>
</dbReference>
<dbReference type="EMBL" id="CAQK01000732">
    <property type="protein sequence ID" value="CCQ52911.1"/>
    <property type="molecule type" value="Genomic_DNA"/>
</dbReference>
<gene>
    <name evidence="3" type="ORF">CWATWH8502_1614</name>
</gene>
<reference evidence="3 4" key="1">
    <citation type="submission" date="2013-01" db="EMBL/GenBank/DDBJ databases">
        <authorList>
            <person name="Bench S."/>
        </authorList>
    </citation>
    <scope>NUCLEOTIDE SEQUENCE [LARGE SCALE GENOMIC DNA]</scope>
    <source>
        <strain evidence="3 4">WH 8502</strain>
    </source>
</reference>
<dbReference type="SUPFAM" id="SSF53474">
    <property type="entry name" value="alpha/beta-Hydrolases"/>
    <property type="match status" value="1"/>
</dbReference>
<evidence type="ECO:0000313" key="3">
    <source>
        <dbReference type="EMBL" id="CCQ52911.1"/>
    </source>
</evidence>
<dbReference type="InterPro" id="IPR029058">
    <property type="entry name" value="AB_hydrolase_fold"/>
</dbReference>
<dbReference type="InterPro" id="IPR002921">
    <property type="entry name" value="Fungal_lipase-type"/>
</dbReference>
<dbReference type="Proteomes" id="UP000018348">
    <property type="component" value="Unassembled WGS sequence"/>
</dbReference>
<dbReference type="GO" id="GO:0006629">
    <property type="term" value="P:lipid metabolic process"/>
    <property type="evidence" value="ECO:0007669"/>
    <property type="project" value="InterPro"/>
</dbReference>
<dbReference type="RefSeq" id="WP_021831672.1">
    <property type="nucleotide sequence ID" value="NZ_CAQK01000732.1"/>
</dbReference>
<organism evidence="3 4">
    <name type="scientific">Crocosphaera watsonii WH 8502</name>
    <dbReference type="NCBI Taxonomy" id="423474"/>
    <lineage>
        <taxon>Bacteria</taxon>
        <taxon>Bacillati</taxon>
        <taxon>Cyanobacteriota</taxon>
        <taxon>Cyanophyceae</taxon>
        <taxon>Oscillatoriophycideae</taxon>
        <taxon>Chroococcales</taxon>
        <taxon>Aphanothecaceae</taxon>
        <taxon>Crocosphaera</taxon>
    </lineage>
</organism>